<dbReference type="PANTHER" id="PTHR22674">
    <property type="entry name" value="NTPASE, KAP FAMILY P-LOOP DOMAIN-CONTAINING 1"/>
    <property type="match status" value="1"/>
</dbReference>
<dbReference type="SUPFAM" id="SSF52540">
    <property type="entry name" value="P-loop containing nucleoside triphosphate hydrolases"/>
    <property type="match status" value="1"/>
</dbReference>
<protein>
    <recommendedName>
        <fullName evidence="1">KAP NTPase domain-containing protein</fullName>
    </recommendedName>
</protein>
<evidence type="ECO:0000259" key="1">
    <source>
        <dbReference type="Pfam" id="PF07693"/>
    </source>
</evidence>
<dbReference type="Pfam" id="PF07693">
    <property type="entry name" value="KAP_NTPase"/>
    <property type="match status" value="1"/>
</dbReference>
<reference evidence="2 3" key="1">
    <citation type="submission" date="2019-11" db="EMBL/GenBank/DDBJ databases">
        <title>Comparative genomics of hydrocarbon-degrading Desulfosarcina strains.</title>
        <authorList>
            <person name="Watanabe M."/>
            <person name="Kojima H."/>
            <person name="Fukui M."/>
        </authorList>
    </citation>
    <scope>NUCLEOTIDE SEQUENCE [LARGE SCALE GENOMIC DNA]</scope>
    <source>
        <strain evidence="2 3">28bB2T</strain>
    </source>
</reference>
<dbReference type="RefSeq" id="WP_155322355.1">
    <property type="nucleotide sequence ID" value="NZ_AP021876.1"/>
</dbReference>
<name>A0A5K7ZMU0_9BACT</name>
<accession>A0A5K7ZMU0</accession>
<feature type="domain" description="KAP NTPase" evidence="1">
    <location>
        <begin position="28"/>
        <end position="317"/>
    </location>
</feature>
<dbReference type="InterPro" id="IPR052754">
    <property type="entry name" value="NTPase_KAP_P-loop"/>
</dbReference>
<dbReference type="InterPro" id="IPR027417">
    <property type="entry name" value="P-loop_NTPase"/>
</dbReference>
<dbReference type="InterPro" id="IPR011646">
    <property type="entry name" value="KAP_P-loop"/>
</dbReference>
<dbReference type="AlphaFoldDB" id="A0A5K7ZMU0"/>
<evidence type="ECO:0000313" key="2">
    <source>
        <dbReference type="EMBL" id="BBO81735.1"/>
    </source>
</evidence>
<dbReference type="KEGG" id="dov:DSCO28_23010"/>
<gene>
    <name evidence="2" type="ORF">DSCO28_23010</name>
</gene>
<sequence length="550" mass="63831">MGKSTDQYLNRLICDTPIKSKEDDQLEFNAYAKVLARSMINSSEPLTIGVFAGWGAGKTSLMNLMKQKLEDITNNSKHNSDIVTVWFNSWKYEGENRPIISMCAAIISQLRSVNNNGNQFKNLISSLKHIVHSITIKSKINLTNFFSLEADMSLDKLKQHSFELIDALLEDSLYHKTYEALEHVIHDYDNLKIIVFIDDLDRCSPTRAINLMEDIKLIFNQPNFGFVFGLDKRTVSSYLNKKYDFDESMGNAYLDKLFQVSFNIPDYSRHIQGYAINLIDSYLGFSTINEFKPIFPIIADLCENNPRTVKRLLNNIIIDNQIQAMDTERIPIHYFGYARALQMNDKWRIVSEAIKHDAESIRKKLSEDVYRKGETNKQVREVLHKFSDDKDTLLGPIFRKINMDQNLFSILISNPAKEWLKSKYHENCWVILKNRHTEKNCEINSEKQIVKEKIGKIIDTDDVYKYFPILSNVNISEQIRNLATELQYNDIKEKCEITYWEKVNWSYFNGTVGKIIGIINIQGISICLMSFEHKQELLYMFIASSGIEML</sequence>
<dbReference type="Proteomes" id="UP000425960">
    <property type="component" value="Chromosome"/>
</dbReference>
<proteinExistence type="predicted"/>
<dbReference type="Gene3D" id="3.40.50.300">
    <property type="entry name" value="P-loop containing nucleotide triphosphate hydrolases"/>
    <property type="match status" value="1"/>
</dbReference>
<evidence type="ECO:0000313" key="3">
    <source>
        <dbReference type="Proteomes" id="UP000425960"/>
    </source>
</evidence>
<organism evidence="2 3">
    <name type="scientific">Desulfosarcina ovata subsp. sediminis</name>
    <dbReference type="NCBI Taxonomy" id="885957"/>
    <lineage>
        <taxon>Bacteria</taxon>
        <taxon>Pseudomonadati</taxon>
        <taxon>Thermodesulfobacteriota</taxon>
        <taxon>Desulfobacteria</taxon>
        <taxon>Desulfobacterales</taxon>
        <taxon>Desulfosarcinaceae</taxon>
        <taxon>Desulfosarcina</taxon>
    </lineage>
</organism>
<dbReference type="EMBL" id="AP021876">
    <property type="protein sequence ID" value="BBO81735.1"/>
    <property type="molecule type" value="Genomic_DNA"/>
</dbReference>
<dbReference type="PANTHER" id="PTHR22674:SF6">
    <property type="entry name" value="NTPASE KAP FAMILY P-LOOP DOMAIN-CONTAINING PROTEIN 1"/>
    <property type="match status" value="1"/>
</dbReference>